<dbReference type="HOGENOM" id="CLU_1082888_0_0_1"/>
<protein>
    <submittedName>
        <fullName evidence="1 2">Uncharacterized protein</fullName>
    </submittedName>
</protein>
<name>T1FTY9_HELRO</name>
<dbReference type="EMBL" id="KB096864">
    <property type="protein sequence ID" value="ESO00840.1"/>
    <property type="molecule type" value="Genomic_DNA"/>
</dbReference>
<reference evidence="3" key="1">
    <citation type="submission" date="2012-12" db="EMBL/GenBank/DDBJ databases">
        <authorList>
            <person name="Hellsten U."/>
            <person name="Grimwood J."/>
            <person name="Chapman J.A."/>
            <person name="Shapiro H."/>
            <person name="Aerts A."/>
            <person name="Otillar R.P."/>
            <person name="Terry A.Y."/>
            <person name="Boore J.L."/>
            <person name="Simakov O."/>
            <person name="Marletaz F."/>
            <person name="Cho S.-J."/>
            <person name="Edsinger-Gonzales E."/>
            <person name="Havlak P."/>
            <person name="Kuo D.-H."/>
            <person name="Larsson T."/>
            <person name="Lv J."/>
            <person name="Arendt D."/>
            <person name="Savage R."/>
            <person name="Osoegawa K."/>
            <person name="de Jong P."/>
            <person name="Lindberg D.R."/>
            <person name="Seaver E.C."/>
            <person name="Weisblat D.A."/>
            <person name="Putnam N.H."/>
            <person name="Grigoriev I.V."/>
            <person name="Rokhsar D.S."/>
        </authorList>
    </citation>
    <scope>NUCLEOTIDE SEQUENCE</scope>
</reference>
<gene>
    <name evidence="2" type="primary">20212286</name>
    <name evidence="1" type="ORF">HELRODRAFT_192443</name>
</gene>
<dbReference type="GeneID" id="20212286"/>
<dbReference type="EnsemblMetazoa" id="HelroT192443">
    <property type="protein sequence ID" value="HelroP192443"/>
    <property type="gene ID" value="HelroG192443"/>
</dbReference>
<sequence length="257" mass="28736">MTTENFFPLLLMACNLTGVEINNGKFKVLKDCRDRKISLCGAKNFRNISGNYSSEEGLIMCAYFCYKDPYCVGYNFLGGASSVGYNFLGGASRCEMFSGDEKNCLAYADLSCRHFYKEGSAFNTIFNLTITSGSSLQIHIDGRLVKTTTSGIFLGQATTIIEQLAGRIVAIQILPFFPSPTNIQVKLEPIYKEISWNNVWKCNPLNASGWTTLHFDDSDWIDSDGSLLKPSTASYYCRKRMMVFEFLADSIRTMPPT</sequence>
<evidence type="ECO:0000313" key="2">
    <source>
        <dbReference type="EnsemblMetazoa" id="HelroP192443"/>
    </source>
</evidence>
<organism evidence="2 3">
    <name type="scientific">Helobdella robusta</name>
    <name type="common">Californian leech</name>
    <dbReference type="NCBI Taxonomy" id="6412"/>
    <lineage>
        <taxon>Eukaryota</taxon>
        <taxon>Metazoa</taxon>
        <taxon>Spiralia</taxon>
        <taxon>Lophotrochozoa</taxon>
        <taxon>Annelida</taxon>
        <taxon>Clitellata</taxon>
        <taxon>Hirudinea</taxon>
        <taxon>Rhynchobdellida</taxon>
        <taxon>Glossiphoniidae</taxon>
        <taxon>Helobdella</taxon>
    </lineage>
</organism>
<reference evidence="1 3" key="2">
    <citation type="journal article" date="2013" name="Nature">
        <title>Insights into bilaterian evolution from three spiralian genomes.</title>
        <authorList>
            <person name="Simakov O."/>
            <person name="Marletaz F."/>
            <person name="Cho S.J."/>
            <person name="Edsinger-Gonzales E."/>
            <person name="Havlak P."/>
            <person name="Hellsten U."/>
            <person name="Kuo D.H."/>
            <person name="Larsson T."/>
            <person name="Lv J."/>
            <person name="Arendt D."/>
            <person name="Savage R."/>
            <person name="Osoegawa K."/>
            <person name="de Jong P."/>
            <person name="Grimwood J."/>
            <person name="Chapman J.A."/>
            <person name="Shapiro H."/>
            <person name="Aerts A."/>
            <person name="Otillar R.P."/>
            <person name="Terry A.Y."/>
            <person name="Boore J.L."/>
            <person name="Grigoriev I.V."/>
            <person name="Lindberg D.R."/>
            <person name="Seaver E.C."/>
            <person name="Weisblat D.A."/>
            <person name="Putnam N.H."/>
            <person name="Rokhsar D.S."/>
        </authorList>
    </citation>
    <scope>NUCLEOTIDE SEQUENCE</scope>
</reference>
<dbReference type="RefSeq" id="XP_009021011.1">
    <property type="nucleotide sequence ID" value="XM_009022763.1"/>
</dbReference>
<dbReference type="InParanoid" id="T1FTY9"/>
<evidence type="ECO:0000313" key="1">
    <source>
        <dbReference type="EMBL" id="ESO00840.1"/>
    </source>
</evidence>
<dbReference type="EMBL" id="AMQM01005221">
    <property type="status" value="NOT_ANNOTATED_CDS"/>
    <property type="molecule type" value="Genomic_DNA"/>
</dbReference>
<accession>T1FTY9</accession>
<proteinExistence type="predicted"/>
<dbReference type="CTD" id="20212286"/>
<reference evidence="2" key="3">
    <citation type="submission" date="2015-06" db="UniProtKB">
        <authorList>
            <consortium name="EnsemblMetazoa"/>
        </authorList>
    </citation>
    <scope>IDENTIFICATION</scope>
</reference>
<dbReference type="KEGG" id="hro:HELRODRAFT_192443"/>
<evidence type="ECO:0000313" key="3">
    <source>
        <dbReference type="Proteomes" id="UP000015101"/>
    </source>
</evidence>
<dbReference type="Proteomes" id="UP000015101">
    <property type="component" value="Unassembled WGS sequence"/>
</dbReference>
<keyword evidence="3" id="KW-1185">Reference proteome</keyword>
<dbReference type="AlphaFoldDB" id="T1FTY9"/>